<name>A0A382S0S7_9ZZZZ</name>
<protein>
    <submittedName>
        <fullName evidence="1">Uncharacterized protein</fullName>
    </submittedName>
</protein>
<gene>
    <name evidence="1" type="ORF">METZ01_LOCUS356393</name>
</gene>
<dbReference type="EMBL" id="UINC01125599">
    <property type="protein sequence ID" value="SVD03539.1"/>
    <property type="molecule type" value="Genomic_DNA"/>
</dbReference>
<reference evidence="1" key="1">
    <citation type="submission" date="2018-05" db="EMBL/GenBank/DDBJ databases">
        <authorList>
            <person name="Lanie J.A."/>
            <person name="Ng W.-L."/>
            <person name="Kazmierczak K.M."/>
            <person name="Andrzejewski T.M."/>
            <person name="Davidsen T.M."/>
            <person name="Wayne K.J."/>
            <person name="Tettelin H."/>
            <person name="Glass J.I."/>
            <person name="Rusch D."/>
            <person name="Podicherti R."/>
            <person name="Tsui H.-C.T."/>
            <person name="Winkler M.E."/>
        </authorList>
    </citation>
    <scope>NUCLEOTIDE SEQUENCE</scope>
</reference>
<sequence length="53" mass="6006">MNIKDILPGKIIPFPYQNPDKKVDKPINKEAFDTEGEHMQSTGILGERPLHGF</sequence>
<dbReference type="AlphaFoldDB" id="A0A382S0S7"/>
<accession>A0A382S0S7</accession>
<evidence type="ECO:0000313" key="1">
    <source>
        <dbReference type="EMBL" id="SVD03539.1"/>
    </source>
</evidence>
<proteinExistence type="predicted"/>
<organism evidence="1">
    <name type="scientific">marine metagenome</name>
    <dbReference type="NCBI Taxonomy" id="408172"/>
    <lineage>
        <taxon>unclassified sequences</taxon>
        <taxon>metagenomes</taxon>
        <taxon>ecological metagenomes</taxon>
    </lineage>
</organism>